<keyword evidence="3" id="KW-0472">Membrane</keyword>
<evidence type="ECO:0000313" key="8">
    <source>
        <dbReference type="Proteomes" id="UP000189670"/>
    </source>
</evidence>
<feature type="domain" description="Cadherin" evidence="6">
    <location>
        <begin position="469"/>
        <end position="558"/>
    </location>
</feature>
<comment type="subcellular location">
    <subcellularLocation>
        <location evidence="1">Membrane</location>
        <topology evidence="1">Single-pass membrane protein</topology>
    </subcellularLocation>
</comment>
<dbReference type="InterPro" id="IPR002126">
    <property type="entry name" value="Cadherin-like_dom"/>
</dbReference>
<feature type="compositionally biased region" description="Low complexity" evidence="5">
    <location>
        <begin position="364"/>
        <end position="380"/>
    </location>
</feature>
<sequence>MIVVTTTSDEASDSTYGSSTGTGISLREAVMQAADNPGDDDIFLNSGSTYTLTIAGRDENSNLTGDIDISDSSGTVTIHGQNAIVQAGTNNSNGIDRMFHIVSGTVYINRLTLRYGLVTGSTWTESGGAIYNSGTTTMKNCSLHDNSAEYSAGAFSNRSGTLNLIQCTIYNNTANFGGGAFNGTGATLNITNCTISGNYTTGGTGYGFLYNDGNVNMMNTTLSNNCEFSSIYRRNGIFTITNCLIEGALSSSSNGVGEIYSGGYNIIGYLKSDIFTETTGDIVGTDSTPANIGINTTLTNNGGPTDTHALLSTSDGRDTGSSLSAPLTGTSVSAPLRDQRGYLRTSIDKGAFEYGATASSAPTDINISSNSVDNNSPSDITVGTLSATDSDSGETYSFVLVPGTGSTDNDSFYIDGNLLKTKEVIDYNTKSSYSIRLWVDDGISTYEKQMTISVNPNNPPTDIALSLDTIDENMAAGTSIGDFSTTDVNTLDTHTYTFVSGTGDTDNASFAISGNTLQSAAEFDYETKNSYSIRVRTTDNSGDYYDKIFTITINDMND</sequence>
<organism evidence="7 8">
    <name type="scientific">Candidatus Magnetoglobus multicellularis str. Araruama</name>
    <dbReference type="NCBI Taxonomy" id="890399"/>
    <lineage>
        <taxon>Bacteria</taxon>
        <taxon>Pseudomonadati</taxon>
        <taxon>Thermodesulfobacteriota</taxon>
        <taxon>Desulfobacteria</taxon>
        <taxon>Desulfobacterales</taxon>
        <taxon>Desulfobacteraceae</taxon>
        <taxon>Candidatus Magnetoglobus</taxon>
    </lineage>
</organism>
<feature type="compositionally biased region" description="Polar residues" evidence="5">
    <location>
        <begin position="310"/>
        <end position="330"/>
    </location>
</feature>
<dbReference type="Proteomes" id="UP000189670">
    <property type="component" value="Unassembled WGS sequence"/>
</dbReference>
<proteinExistence type="predicted"/>
<dbReference type="PANTHER" id="PTHR24028:SF328">
    <property type="entry name" value="CADHERIN-3"/>
    <property type="match status" value="1"/>
</dbReference>
<dbReference type="InterPro" id="IPR011050">
    <property type="entry name" value="Pectin_lyase_fold/virulence"/>
</dbReference>
<dbReference type="InterPro" id="IPR050174">
    <property type="entry name" value="Protocadherin/Cadherin-CA"/>
</dbReference>
<dbReference type="GO" id="GO:0007156">
    <property type="term" value="P:homophilic cell adhesion via plasma membrane adhesion molecules"/>
    <property type="evidence" value="ECO:0007669"/>
    <property type="project" value="InterPro"/>
</dbReference>
<keyword evidence="4" id="KW-0325">Glycoprotein</keyword>
<protein>
    <recommendedName>
        <fullName evidence="6">Cadherin domain-containing protein</fullName>
    </recommendedName>
</protein>
<dbReference type="InterPro" id="IPR059226">
    <property type="entry name" value="Choice_anch_Q_dom"/>
</dbReference>
<evidence type="ECO:0000256" key="2">
    <source>
        <dbReference type="ARBA" id="ARBA00022692"/>
    </source>
</evidence>
<evidence type="ECO:0000256" key="3">
    <source>
        <dbReference type="ARBA" id="ARBA00022989"/>
    </source>
</evidence>
<dbReference type="SUPFAM" id="SSF49313">
    <property type="entry name" value="Cadherin-like"/>
    <property type="match status" value="2"/>
</dbReference>
<feature type="region of interest" description="Disordered" evidence="5">
    <location>
        <begin position="1"/>
        <end position="21"/>
    </location>
</feature>
<feature type="region of interest" description="Disordered" evidence="5">
    <location>
        <begin position="363"/>
        <end position="391"/>
    </location>
</feature>
<dbReference type="InterPro" id="IPR015919">
    <property type="entry name" value="Cadherin-like_sf"/>
</dbReference>
<keyword evidence="2" id="KW-0812">Transmembrane</keyword>
<dbReference type="Gene3D" id="2.60.40.60">
    <property type="entry name" value="Cadherins"/>
    <property type="match status" value="2"/>
</dbReference>
<comment type="caution">
    <text evidence="7">The sequence shown here is derived from an EMBL/GenBank/DDBJ whole genome shotgun (WGS) entry which is preliminary data.</text>
</comment>
<dbReference type="PROSITE" id="PS50268">
    <property type="entry name" value="CADHERIN_2"/>
    <property type="match status" value="2"/>
</dbReference>
<dbReference type="NCBIfam" id="NF041518">
    <property type="entry name" value="choice_anch_Q"/>
    <property type="match status" value="1"/>
</dbReference>
<dbReference type="EMBL" id="ATBP01001764">
    <property type="protein sequence ID" value="ETR66760.1"/>
    <property type="molecule type" value="Genomic_DNA"/>
</dbReference>
<feature type="region of interest" description="Disordered" evidence="5">
    <location>
        <begin position="295"/>
        <end position="330"/>
    </location>
</feature>
<evidence type="ECO:0000256" key="1">
    <source>
        <dbReference type="ARBA" id="ARBA00004167"/>
    </source>
</evidence>
<dbReference type="GO" id="GO:0005509">
    <property type="term" value="F:calcium ion binding"/>
    <property type="evidence" value="ECO:0007669"/>
    <property type="project" value="InterPro"/>
</dbReference>
<feature type="compositionally biased region" description="Low complexity" evidence="5">
    <location>
        <begin position="295"/>
        <end position="305"/>
    </location>
</feature>
<feature type="domain" description="Cadherin" evidence="6">
    <location>
        <begin position="364"/>
        <end position="462"/>
    </location>
</feature>
<dbReference type="SUPFAM" id="SSF51126">
    <property type="entry name" value="Pectin lyase-like"/>
    <property type="match status" value="1"/>
</dbReference>
<reference evidence="8" key="1">
    <citation type="submission" date="2012-11" db="EMBL/GenBank/DDBJ databases">
        <authorList>
            <person name="Lucero-Rivera Y.E."/>
            <person name="Tovar-Ramirez D."/>
        </authorList>
    </citation>
    <scope>NUCLEOTIDE SEQUENCE [LARGE SCALE GENOMIC DNA]</scope>
    <source>
        <strain evidence="8">Araruama</strain>
    </source>
</reference>
<feature type="compositionally biased region" description="Polar residues" evidence="5">
    <location>
        <begin position="381"/>
        <end position="391"/>
    </location>
</feature>
<name>A0A1V1NW01_9BACT</name>
<dbReference type="PRINTS" id="PR00205">
    <property type="entry name" value="CADHERIN"/>
</dbReference>
<evidence type="ECO:0000313" key="7">
    <source>
        <dbReference type="EMBL" id="ETR66760.1"/>
    </source>
</evidence>
<evidence type="ECO:0000259" key="6">
    <source>
        <dbReference type="PROSITE" id="PS50268"/>
    </source>
</evidence>
<evidence type="ECO:0000256" key="5">
    <source>
        <dbReference type="SAM" id="MobiDB-lite"/>
    </source>
</evidence>
<accession>A0A1V1NW01</accession>
<dbReference type="Pfam" id="PF00028">
    <property type="entry name" value="Cadherin"/>
    <property type="match status" value="1"/>
</dbReference>
<evidence type="ECO:0000256" key="4">
    <source>
        <dbReference type="ARBA" id="ARBA00023180"/>
    </source>
</evidence>
<dbReference type="PANTHER" id="PTHR24028">
    <property type="entry name" value="CADHERIN-87A"/>
    <property type="match status" value="1"/>
</dbReference>
<dbReference type="AlphaFoldDB" id="A0A1V1NW01"/>
<dbReference type="CDD" id="cd11304">
    <property type="entry name" value="Cadherin_repeat"/>
    <property type="match status" value="1"/>
</dbReference>
<gene>
    <name evidence="7" type="ORF">OMM_05496</name>
</gene>
<dbReference type="GO" id="GO:0005886">
    <property type="term" value="C:plasma membrane"/>
    <property type="evidence" value="ECO:0007669"/>
    <property type="project" value="TreeGrafter"/>
</dbReference>
<keyword evidence="3" id="KW-1133">Transmembrane helix</keyword>